<gene>
    <name evidence="2" type="ORF">GGR28_003776</name>
</gene>
<dbReference type="EMBL" id="JACIFF010000015">
    <property type="protein sequence ID" value="MBB4081129.1"/>
    <property type="molecule type" value="Genomic_DNA"/>
</dbReference>
<feature type="transmembrane region" description="Helical" evidence="1">
    <location>
        <begin position="15"/>
        <end position="34"/>
    </location>
</feature>
<keyword evidence="1" id="KW-0472">Membrane</keyword>
<dbReference type="RefSeq" id="WP_183497355.1">
    <property type="nucleotide sequence ID" value="NZ_JACIFF010000015.1"/>
</dbReference>
<dbReference type="Proteomes" id="UP000576209">
    <property type="component" value="Unassembled WGS sequence"/>
</dbReference>
<keyword evidence="3" id="KW-1185">Reference proteome</keyword>
<keyword evidence="1" id="KW-0812">Transmembrane</keyword>
<comment type="caution">
    <text evidence="2">The sequence shown here is derived from an EMBL/GenBank/DDBJ whole genome shotgun (WGS) entry which is preliminary data.</text>
</comment>
<keyword evidence="1" id="KW-1133">Transmembrane helix</keyword>
<proteinExistence type="predicted"/>
<reference evidence="2 3" key="1">
    <citation type="submission" date="2020-08" db="EMBL/GenBank/DDBJ databases">
        <title>Genomic Encyclopedia of Type Strains, Phase IV (KMG-IV): sequencing the most valuable type-strain genomes for metagenomic binning, comparative biology and taxonomic classification.</title>
        <authorList>
            <person name="Goeker M."/>
        </authorList>
    </citation>
    <scope>NUCLEOTIDE SEQUENCE [LARGE SCALE GENOMIC DNA]</scope>
    <source>
        <strain evidence="2 3">DSM 105137</strain>
    </source>
</reference>
<protein>
    <submittedName>
        <fullName evidence="2">Uncharacterized protein</fullName>
    </submittedName>
</protein>
<name>A0A840EH40_9BACT</name>
<evidence type="ECO:0000256" key="1">
    <source>
        <dbReference type="SAM" id="Phobius"/>
    </source>
</evidence>
<accession>A0A840EH40</accession>
<evidence type="ECO:0000313" key="3">
    <source>
        <dbReference type="Proteomes" id="UP000576209"/>
    </source>
</evidence>
<evidence type="ECO:0000313" key="2">
    <source>
        <dbReference type="EMBL" id="MBB4081129.1"/>
    </source>
</evidence>
<sequence>MKATISLNSIANKKYLFFIAFTLFAIIIPVNLVGQERSELPPGLDGIFPDADNIDYSEINRFVTRLSNTSVNLDELIYWTSAQGEFYIHLEVNFYEWQGGVDKPLPKYTFSKLYQQTIEDKNSVHRLVQNKLTSLLALDKITNVGIKVKIIKQNKQQDAINNVLEGYINTAINSTIATKLLNDLLETQKKNDDEYLLFDSDFDIPLNSVEFSRKANSRDSLRLIYNNSPIYIPIKKKVDDNLLKPSVVRAAFNALSNLSGVITGETFNTREIPFEGIIKLHFTTDDNVNVPVPIKKGIDDLVYSLSYRSAENNKFTQAVDALSSSINTYRLTDENNYRLTYGARELINLAKSYDIFLREKASLDTSLAKFQDFHNEFRRFTQNLKYSGETYGFAAYGIGNIYGGDDLAIIYVPIGLDERTIRIFLQWQITIHKYLEDQMYHEKYKLAYRLN</sequence>
<organism evidence="2 3">
    <name type="scientific">Neolewinella aquimaris</name>
    <dbReference type="NCBI Taxonomy" id="1835722"/>
    <lineage>
        <taxon>Bacteria</taxon>
        <taxon>Pseudomonadati</taxon>
        <taxon>Bacteroidota</taxon>
        <taxon>Saprospiria</taxon>
        <taxon>Saprospirales</taxon>
        <taxon>Lewinellaceae</taxon>
        <taxon>Neolewinella</taxon>
    </lineage>
</organism>
<dbReference type="AlphaFoldDB" id="A0A840EH40"/>